<feature type="domain" description="BioF2-like acetyltransferase" evidence="1">
    <location>
        <begin position="196"/>
        <end position="345"/>
    </location>
</feature>
<dbReference type="InterPro" id="IPR038740">
    <property type="entry name" value="BioF2-like_GNAT_dom"/>
</dbReference>
<reference evidence="2 3" key="1">
    <citation type="submission" date="2017-10" db="EMBL/GenBank/DDBJ databases">
        <title>Whole genome sequencing of members of genus Pseudoxanthomonas.</title>
        <authorList>
            <person name="Kumar S."/>
            <person name="Bansal K."/>
            <person name="Kaur A."/>
            <person name="Patil P."/>
            <person name="Sharma S."/>
            <person name="Patil P.B."/>
        </authorList>
    </citation>
    <scope>NUCLEOTIDE SEQUENCE [LARGE SCALE GENOMIC DNA]</scope>
    <source>
        <strain evidence="2 3">DSM 17109</strain>
    </source>
</reference>
<dbReference type="Pfam" id="PF13480">
    <property type="entry name" value="Acetyltransf_6"/>
    <property type="match status" value="1"/>
</dbReference>
<proteinExistence type="predicted"/>
<sequence length="396" mass="44123">MTGAVGGPASRISSEARGTWRVLAEYPDLADDWMRLQAQSDGTPFTHWHWISTWLEQLPADIVPRVFRIEDAEGLLALAVAVDAPERGKGRFFGRHSLRLQETGMDALDEISVEYSGLLVRRGGEVAAYAALFRALEGHWEGWRRFRITATAHGPHIASALPAGLHCYCVLSQPCCRVDLDRLRDSGKGYVDSLKRNFRHHLRQSLRAYEAHGPLKVEVADSIGQALAWLDELRTLHERRWRSKGKEGSFSSDFFHAFHQALVRKGTGDGYVRLTRVSAGALVVGYLYNLHWRGTVYFYNCGLNYGALPRYDSPGSVALAACIQHCLDEGLAAFDFLAGAQPYKRRLSHEARTLEWIDVRQRGLAHDSERLVAQALGTGTFGIPLARQAPLTSSSE</sequence>
<comment type="caution">
    <text evidence="2">The sequence shown here is derived from an EMBL/GenBank/DDBJ whole genome shotgun (WGS) entry which is preliminary data.</text>
</comment>
<gene>
    <name evidence="2" type="ORF">CSC78_03345</name>
</gene>
<dbReference type="RefSeq" id="WP_162336505.1">
    <property type="nucleotide sequence ID" value="NZ_JBHSRQ010000016.1"/>
</dbReference>
<organism evidence="2 3">
    <name type="scientific">Pseudoxanthomonas japonensis</name>
    <dbReference type="NCBI Taxonomy" id="69284"/>
    <lineage>
        <taxon>Bacteria</taxon>
        <taxon>Pseudomonadati</taxon>
        <taxon>Pseudomonadota</taxon>
        <taxon>Gammaproteobacteria</taxon>
        <taxon>Lysobacterales</taxon>
        <taxon>Lysobacteraceae</taxon>
        <taxon>Pseudoxanthomonas</taxon>
    </lineage>
</organism>
<name>A0ABQ6ZK82_9GAMM</name>
<evidence type="ECO:0000313" key="3">
    <source>
        <dbReference type="Proteomes" id="UP000781710"/>
    </source>
</evidence>
<evidence type="ECO:0000313" key="2">
    <source>
        <dbReference type="EMBL" id="KAF1726600.1"/>
    </source>
</evidence>
<accession>A0ABQ6ZK82</accession>
<dbReference type="Gene3D" id="3.40.630.30">
    <property type="match status" value="1"/>
</dbReference>
<dbReference type="InterPro" id="IPR016181">
    <property type="entry name" value="Acyl_CoA_acyltransferase"/>
</dbReference>
<dbReference type="SUPFAM" id="SSF55729">
    <property type="entry name" value="Acyl-CoA N-acyltransferases (Nat)"/>
    <property type="match status" value="1"/>
</dbReference>
<protein>
    <recommendedName>
        <fullName evidence="1">BioF2-like acetyltransferase domain-containing protein</fullName>
    </recommendedName>
</protein>
<dbReference type="EMBL" id="PDWW01000003">
    <property type="protein sequence ID" value="KAF1726600.1"/>
    <property type="molecule type" value="Genomic_DNA"/>
</dbReference>
<keyword evidence="3" id="KW-1185">Reference proteome</keyword>
<evidence type="ECO:0000259" key="1">
    <source>
        <dbReference type="Pfam" id="PF13480"/>
    </source>
</evidence>
<dbReference type="Proteomes" id="UP000781710">
    <property type="component" value="Unassembled WGS sequence"/>
</dbReference>